<keyword evidence="10 12" id="KW-0424">Laminin EGF-like domain</keyword>
<evidence type="ECO:0000256" key="7">
    <source>
        <dbReference type="ARBA" id="ARBA00022889"/>
    </source>
</evidence>
<dbReference type="InterPro" id="IPR010307">
    <property type="entry name" value="Laminin_dom_II"/>
</dbReference>
<dbReference type="Pfam" id="PF06008">
    <property type="entry name" value="Laminin_I"/>
    <property type="match status" value="1"/>
</dbReference>
<evidence type="ECO:0000313" key="19">
    <source>
        <dbReference type="EMBL" id="OWK57216.1"/>
    </source>
</evidence>
<evidence type="ECO:0000256" key="12">
    <source>
        <dbReference type="PROSITE-ProRule" id="PRU00460"/>
    </source>
</evidence>
<evidence type="ECO:0000256" key="11">
    <source>
        <dbReference type="PROSITE-ProRule" id="PRU00122"/>
    </source>
</evidence>
<dbReference type="SMART" id="SM00136">
    <property type="entry name" value="LamNT"/>
    <property type="match status" value="1"/>
</dbReference>
<feature type="disulfide bond" evidence="12">
    <location>
        <begin position="602"/>
        <end position="611"/>
    </location>
</feature>
<dbReference type="Gene3D" id="2.60.120.200">
    <property type="match status" value="5"/>
</dbReference>
<evidence type="ECO:0000256" key="8">
    <source>
        <dbReference type="ARBA" id="ARBA00023157"/>
    </source>
</evidence>
<dbReference type="SUPFAM" id="SSF49899">
    <property type="entry name" value="Concanavalin A-like lectins/glucanases"/>
    <property type="match status" value="5"/>
</dbReference>
<dbReference type="CDD" id="cd00110">
    <property type="entry name" value="LamG"/>
    <property type="match status" value="4"/>
</dbReference>
<keyword evidence="6" id="KW-0084">Basement membrane</keyword>
<dbReference type="GO" id="GO:0005102">
    <property type="term" value="F:signaling receptor binding"/>
    <property type="evidence" value="ECO:0007669"/>
    <property type="project" value="InterPro"/>
</dbReference>
<reference evidence="19 20" key="1">
    <citation type="submission" date="2017-05" db="EMBL/GenBank/DDBJ databases">
        <title>Genome of assembly of the Bengalese finch, Lonchura striata domestica.</title>
        <authorList>
            <person name="Colquitt B.M."/>
            <person name="Brainard M.S."/>
        </authorList>
    </citation>
    <scope>NUCLEOTIDE SEQUENCE [LARGE SCALE GENOMIC DNA]</scope>
    <source>
        <strain evidence="19">White83orange57</strain>
    </source>
</reference>
<feature type="domain" description="Laminin IV type A" evidence="17">
    <location>
        <begin position="810"/>
        <end position="1014"/>
    </location>
</feature>
<dbReference type="PANTHER" id="PTHR15036">
    <property type="entry name" value="PIKACHURIN-LIKE PROTEIN"/>
    <property type="match status" value="1"/>
</dbReference>
<keyword evidence="20" id="KW-1185">Reference proteome</keyword>
<dbReference type="Gene3D" id="2.10.25.10">
    <property type="entry name" value="Laminin"/>
    <property type="match status" value="7"/>
</dbReference>
<feature type="domain" description="Laminin EGF-like" evidence="16">
    <location>
        <begin position="631"/>
        <end position="676"/>
    </location>
</feature>
<organism evidence="19 20">
    <name type="scientific">Lonchura striata</name>
    <name type="common">white-rumped munia</name>
    <dbReference type="NCBI Taxonomy" id="40157"/>
    <lineage>
        <taxon>Eukaryota</taxon>
        <taxon>Metazoa</taxon>
        <taxon>Chordata</taxon>
        <taxon>Craniata</taxon>
        <taxon>Vertebrata</taxon>
        <taxon>Euteleostomi</taxon>
        <taxon>Archelosauria</taxon>
        <taxon>Archosauria</taxon>
        <taxon>Dinosauria</taxon>
        <taxon>Saurischia</taxon>
        <taxon>Theropoda</taxon>
        <taxon>Coelurosauria</taxon>
        <taxon>Aves</taxon>
        <taxon>Neognathae</taxon>
        <taxon>Neoaves</taxon>
        <taxon>Telluraves</taxon>
        <taxon>Australaves</taxon>
        <taxon>Passeriformes</taxon>
        <taxon>Passeroidea</taxon>
        <taxon>Estrildidae</taxon>
        <taxon>Estrildinae</taxon>
        <taxon>Lonchura</taxon>
    </lineage>
</organism>
<feature type="disulfide bond" evidence="12">
    <location>
        <begin position="679"/>
        <end position="696"/>
    </location>
</feature>
<dbReference type="InterPro" id="IPR013320">
    <property type="entry name" value="ConA-like_dom_sf"/>
</dbReference>
<keyword evidence="8 12" id="KW-1015">Disulfide bond</keyword>
<keyword evidence="13" id="KW-0175">Coiled coil</keyword>
<evidence type="ECO:0000259" key="17">
    <source>
        <dbReference type="PROSITE" id="PS51115"/>
    </source>
</evidence>
<evidence type="ECO:0000256" key="3">
    <source>
        <dbReference type="ARBA" id="ARBA00022530"/>
    </source>
</evidence>
<dbReference type="GO" id="GO:0005604">
    <property type="term" value="C:basement membrane"/>
    <property type="evidence" value="ECO:0007669"/>
    <property type="project" value="UniProtKB-SubCell"/>
</dbReference>
<evidence type="ECO:0000256" key="2">
    <source>
        <dbReference type="ARBA" id="ARBA00022525"/>
    </source>
</evidence>
<feature type="disulfide bond" evidence="12">
    <location>
        <begin position="698"/>
        <end position="707"/>
    </location>
</feature>
<keyword evidence="7" id="KW-0130">Cell adhesion</keyword>
<dbReference type="InterPro" id="IPR002049">
    <property type="entry name" value="LE_dom"/>
</dbReference>
<feature type="disulfide bond" evidence="12">
    <location>
        <begin position="281"/>
        <end position="290"/>
    </location>
</feature>
<feature type="domain" description="Laminin G" evidence="15">
    <location>
        <begin position="1547"/>
        <end position="1727"/>
    </location>
</feature>
<dbReference type="FunFam" id="2.10.25.10:FF:000069">
    <property type="entry name" value="Laminin subunit alpha 1"/>
    <property type="match status" value="1"/>
</dbReference>
<evidence type="ECO:0000256" key="6">
    <source>
        <dbReference type="ARBA" id="ARBA00022869"/>
    </source>
</evidence>
<dbReference type="Pfam" id="PF00052">
    <property type="entry name" value="Laminin_B"/>
    <property type="match status" value="2"/>
</dbReference>
<dbReference type="PROSITE" id="PS51115">
    <property type="entry name" value="LAMININ_IVA"/>
    <property type="match status" value="2"/>
</dbReference>
<feature type="coiled-coil region" evidence="13">
    <location>
        <begin position="1226"/>
        <end position="1253"/>
    </location>
</feature>
<feature type="domain" description="Laminin G" evidence="15">
    <location>
        <begin position="1735"/>
        <end position="2048"/>
    </location>
</feature>
<dbReference type="InterPro" id="IPR009254">
    <property type="entry name" value="Laminin_aI"/>
</dbReference>
<dbReference type="FunFam" id="2.10.25.10:FF:000512">
    <property type="entry name" value="Laminin subunit alpha 1"/>
    <property type="match status" value="1"/>
</dbReference>
<dbReference type="GO" id="GO:0045995">
    <property type="term" value="P:regulation of embryonic development"/>
    <property type="evidence" value="ECO:0007669"/>
    <property type="project" value="InterPro"/>
</dbReference>
<dbReference type="FunFam" id="2.10.25.10:FF:000082">
    <property type="entry name" value="Laminin subunit alpha 1"/>
    <property type="match status" value="1"/>
</dbReference>
<comment type="caution">
    <text evidence="19">The sequence shown here is derived from an EMBL/GenBank/DDBJ whole genome shotgun (WGS) entry which is preliminary data.</text>
</comment>
<sequence length="2443" mass="268775">MSDTAVFQVAYVIIKAANAPRPGNWILERSIDGTEFRPWQYYAISDTECLTRYNITPRIGPPTYKRDDEVICTSYYSRLVPLEHGEIHTSLINGRPSADDPSQKLLEFTSARYIRLRLQRIRTLNADLMTLSHNDPKELDPIVTRRWELLAWRLQEESIGQLLQLCFTGNRETHSLKECNCHNKAEDCYYNQSIADQKRSMDIHGQFIGGGVCLNCTQHTTGINCEMCADGYFRPHKVSPYEDHPCYPCDCDPLGSLSSVCVKDEHHSDSQHGTWPGQCQCREGYAGEKCDHCAFGYRGYPNCLRCNCSLVGSINEDPCTEPCLCKISDMTGWLVTDLYKERSVQPQRSQFDGPHQISINNTEAVKVLKNTYYWSAPEAYLGNKLTAFSGDLKYTVSYDIPMESVDSDIVSSVDVIIQGNRQILSTRAAGLSLQPYEEYSNSVRLVSENFIDFNTKKAIDREMLMTVLANVTHLLIRANYNIAKKAVYSASKNQPLEKSYSDINRVERAFIYHSVNGLDGGCPVSLGTTVWMEYSLEVFVNPASAMDMQLSVTFTVFALCANGYYGNPLMPGQSCAPCECNGNVNPQEEGHCDPSTGQCLKCLGNTAGHHCEKCADGYYGDAVTDRNCRACDCAHTQNNCNADSGQCICPPHTQGQKCELCEENYWGLSPKLGCKACNCSGAGSANFQCNVLTGQCQCKIEFGGRDCSRCALGYRDYPDCVACDCDLSGTKAETCNDTEGVCGCEEETGVCTCKENVFGLQCSECKPGTFGLSANNALGCSPCFCFGMSTSCSELEDHVRIPITLTPDQAILHVVAQSNLTGTVEGVFSQFPDVLLDAAIVRKYLNTETFYWKLPEQFQGDQLMAYGGKLRYTVAFYALDGFGTSNFEPQILMKGGQTSKLVIYVDIPSPENGVRTDKEVEMKEDSWKYFNSVSDEPVLHSDFMSVLSNIEYILIKAAYGQGLQQSRDNTVGDYCSACAPGYYGKVTGSASDCSPCACPRANPVRITTVMLVSQDMKDSTVRACDDNCTGVLLNSLDDLNEAILSVNLTGIDLMPYGILTELENAAQHLKRSVVPREDPTYSLDTAKENLLNLSGGIDYLHEETTRFLKKAQQLDTMTQKTRNKSQELTGFIDTVHSTIKVLAEVALSLNETLGLDLPLSDATSQSLQDDISALLDALRKKDFVQQHHNATTVLKVAEKLLTQVQKEYLKPQQELAELKTNASQFLSKQNSRLQDAQDLVNEALANINETHRLFPLISSNLAELNNVEVHQDGLVLWSTKLRHHVDELVMQMSVRGVLDLVYRAEEHATQFQRLADALERVRNLTLNTAAAIYTHSSVQSVIERIESLADDASKAVNGPLDLPEKSFSLLGKEALLLTSKFQNEAKSLKKKGDGLLFGLNGLNKKVEKIQESTNKIGNQLNDSLLALRGLPNNTRKYMLEVKELAVSANTSAVVDLSHFGEFSQKLMNTSSTLSQVNDTLRKTSELITDSTKAALKAEKQVKEVEAQASLLLDRLKPLKMLEENLNRNLSEIKELISQARKQAASIKVAVSADRDCIRAYQPQISSTNYNTLTLNVKTAEPDNLLFYLGSNGKPDFLAVEMRRGKVALLWDLGSGSTRVEYPDLQIDNNKWHRIHATRFGKTGTLSIEEMNSNQKPSPKSGTSLGTASILDVNKSTLMFIGGLGGQIKKSPAVKVTHFKGCLGEASLNGKSIGLWNYIEREGKCNGCFGSPQDEDTSFHFDGSGYSVVEKALRSTVTQILISFSTFSPNGLLLYLASNGTRDFLSLELVDGKVRVTVDLGSGPLALTTENRYNNGTWYKISFNRNKKQGILAVMDAYNLNYKETKQGESPGVASDLNRSDKDPIFIGGLPRSRALSVSIMNNGYIELLPKSLNPESELMATFATKNSSGIILVGLSKGLEKRQRRQAHLAMHVNAGDRASTRKVVLQSANGTYSDGQEHSVILIRNKRIITVQVDESKPAELRLGSAAENSPINISNFYAGGIPAGEGILGLKLAGSFHGCISNLIFNKELLYFTTSMKYEHVDMDSCFLSEKPKTAVQPSNIVIQPELQALPVPLRPLTDTKKVVCAKDELPDHVQGAHQFGLAKGSHLTLLFNQSAVRKKLSVQLNLRTFASSGLIYYMAHQNQVDYAALQLYGGQLHFSFDLGKGKAVALHPAVVSDGKWHTVKMEYVKRKGTIIVDGQELVAVNALGDGSTLDVEGKLYVGGLPLDYIPKNLGNVSHSIPACIGNMTINGNQLDNESPVSIFAVNKCYETVQDGTFFDGSGFAALAREGYKVRSDVNITLEFRTTAVHGVLLGVSSAKVDAIGLEIVHGKILFHVNNGAGRITTTYEPRGTNSLCDGKWHKLQANKSKHHISLVIDGNLVHTDNPYVHSTSADTNNPIYVGGYPDPQCTASAEHHKLQTAGQQTLVTSSSPGELDSEYF</sequence>
<feature type="disulfide bond" evidence="12">
    <location>
        <begin position="249"/>
        <end position="261"/>
    </location>
</feature>
<evidence type="ECO:0000256" key="14">
    <source>
        <dbReference type="SAM" id="MobiDB-lite"/>
    </source>
</evidence>
<feature type="disulfide bond" evidence="11">
    <location>
        <begin position="2021"/>
        <end position="2048"/>
    </location>
</feature>
<feature type="coiled-coil region" evidence="13">
    <location>
        <begin position="1487"/>
        <end position="1542"/>
    </location>
</feature>
<dbReference type="PROSITE" id="PS50027">
    <property type="entry name" value="EGF_LAM_2"/>
    <property type="match status" value="5"/>
</dbReference>
<dbReference type="Pfam" id="PF00054">
    <property type="entry name" value="Laminin_G_1"/>
    <property type="match status" value="5"/>
</dbReference>
<dbReference type="InterPro" id="IPR050372">
    <property type="entry name" value="Neurexin-related_CASP"/>
</dbReference>
<dbReference type="SMART" id="SM00282">
    <property type="entry name" value="LamG"/>
    <property type="match status" value="5"/>
</dbReference>
<dbReference type="Pfam" id="PF06009">
    <property type="entry name" value="Laminin_II"/>
    <property type="match status" value="1"/>
</dbReference>
<feature type="domain" description="Laminin EGF-like" evidence="16">
    <location>
        <begin position="578"/>
        <end position="630"/>
    </location>
</feature>
<comment type="caution">
    <text evidence="12">Lacks conserved residue(s) required for the propagation of feature annotation.</text>
</comment>
<dbReference type="Gene3D" id="2.60.120.260">
    <property type="entry name" value="Galactose-binding domain-like"/>
    <property type="match status" value="1"/>
</dbReference>
<dbReference type="FunFam" id="2.10.25.10:FF:000189">
    <property type="entry name" value="Laminin subunit alpha 2"/>
    <property type="match status" value="1"/>
</dbReference>
<feature type="domain" description="Laminin G" evidence="15">
    <location>
        <begin position="2099"/>
        <end position="2271"/>
    </location>
</feature>
<dbReference type="FunFam" id="2.10.25.10:FF:000250">
    <property type="entry name" value="Laminin subunit alpha 2"/>
    <property type="match status" value="1"/>
</dbReference>
<dbReference type="CDD" id="cd00055">
    <property type="entry name" value="EGF_Lam"/>
    <property type="match status" value="6"/>
</dbReference>
<feature type="domain" description="Laminin EGF-like" evidence="16">
    <location>
        <begin position="723"/>
        <end position="782"/>
    </location>
</feature>
<feature type="domain" description="Laminin EGF-like" evidence="16">
    <location>
        <begin position="677"/>
        <end position="722"/>
    </location>
</feature>
<dbReference type="FunFam" id="2.60.120.200:FF:000127">
    <property type="entry name" value="Laminin subunit alpha 1"/>
    <property type="match status" value="1"/>
</dbReference>
<keyword evidence="9" id="KW-0325">Glycoprotein</keyword>
<dbReference type="SUPFAM" id="SSF57196">
    <property type="entry name" value="EGF/Laminin"/>
    <property type="match status" value="6"/>
</dbReference>
<evidence type="ECO:0000256" key="13">
    <source>
        <dbReference type="SAM" id="Coils"/>
    </source>
</evidence>
<feature type="disulfide bond" evidence="12">
    <location>
        <begin position="614"/>
        <end position="628"/>
    </location>
</feature>
<evidence type="ECO:0000256" key="4">
    <source>
        <dbReference type="ARBA" id="ARBA00022729"/>
    </source>
</evidence>
<keyword evidence="2" id="KW-0964">Secreted</keyword>
<keyword evidence="4" id="KW-0732">Signal</keyword>
<dbReference type="InterPro" id="IPR000034">
    <property type="entry name" value="Laminin_IV"/>
</dbReference>
<dbReference type="Proteomes" id="UP000197619">
    <property type="component" value="Unassembled WGS sequence"/>
</dbReference>
<feature type="disulfide bond" evidence="12">
    <location>
        <begin position="753"/>
        <end position="762"/>
    </location>
</feature>
<dbReference type="SMART" id="SM00180">
    <property type="entry name" value="EGF_Lam"/>
    <property type="match status" value="6"/>
</dbReference>
<keyword evidence="5" id="KW-0677">Repeat</keyword>
<dbReference type="GO" id="GO:0030155">
    <property type="term" value="P:regulation of cell adhesion"/>
    <property type="evidence" value="ECO:0007669"/>
    <property type="project" value="InterPro"/>
</dbReference>
<dbReference type="PROSITE" id="PS50025">
    <property type="entry name" value="LAM_G_DOMAIN"/>
    <property type="match status" value="4"/>
</dbReference>
<protein>
    <submittedName>
        <fullName evidence="19">Laminin subunit alpha-1</fullName>
    </submittedName>
</protein>
<feature type="domain" description="Laminin N-terminal" evidence="18">
    <location>
        <begin position="1"/>
        <end position="162"/>
    </location>
</feature>
<evidence type="ECO:0000259" key="18">
    <source>
        <dbReference type="PROSITE" id="PS51117"/>
    </source>
</evidence>
<feature type="domain" description="Laminin G" evidence="15">
    <location>
        <begin position="2276"/>
        <end position="2443"/>
    </location>
</feature>
<dbReference type="SMART" id="SM00281">
    <property type="entry name" value="LamB"/>
    <property type="match status" value="2"/>
</dbReference>
<gene>
    <name evidence="19" type="primary">LAMA1</name>
    <name evidence="19" type="ORF">RLOC_00007085</name>
</gene>
<feature type="domain" description="Laminin IV type A" evidence="17">
    <location>
        <begin position="328"/>
        <end position="534"/>
    </location>
</feature>
<evidence type="ECO:0000256" key="9">
    <source>
        <dbReference type="ARBA" id="ARBA00023180"/>
    </source>
</evidence>
<accession>A0A218UUB7</accession>
<evidence type="ECO:0000256" key="5">
    <source>
        <dbReference type="ARBA" id="ARBA00022737"/>
    </source>
</evidence>
<proteinExistence type="predicted"/>
<dbReference type="PROSITE" id="PS51117">
    <property type="entry name" value="LAMININ_NTER"/>
    <property type="match status" value="1"/>
</dbReference>
<dbReference type="FunFam" id="2.10.25.10:FF:000051">
    <property type="entry name" value="Laminin subunit alpha 4"/>
    <property type="match status" value="1"/>
</dbReference>
<dbReference type="PANTHER" id="PTHR15036:SF81">
    <property type="entry name" value="LAMININ SUBUNIT ALPHA-1"/>
    <property type="match status" value="1"/>
</dbReference>
<dbReference type="FunFam" id="2.60.120.200:FF:000098">
    <property type="entry name" value="Laminin subunit alpha 1"/>
    <property type="match status" value="1"/>
</dbReference>
<feature type="region of interest" description="Disordered" evidence="14">
    <location>
        <begin position="2423"/>
        <end position="2443"/>
    </location>
</feature>
<feature type="disulfide bond" evidence="12">
    <location>
        <begin position="723"/>
        <end position="735"/>
    </location>
</feature>
<dbReference type="GO" id="GO:0005576">
    <property type="term" value="C:extracellular region"/>
    <property type="evidence" value="ECO:0007669"/>
    <property type="project" value="UniProtKB-ARBA"/>
</dbReference>
<evidence type="ECO:0000256" key="1">
    <source>
        <dbReference type="ARBA" id="ARBA00004302"/>
    </source>
</evidence>
<dbReference type="InterPro" id="IPR008211">
    <property type="entry name" value="Laminin_N"/>
</dbReference>
<dbReference type="GO" id="GO:0007155">
    <property type="term" value="P:cell adhesion"/>
    <property type="evidence" value="ECO:0007669"/>
    <property type="project" value="UniProtKB-KW"/>
</dbReference>
<dbReference type="Pfam" id="PF00053">
    <property type="entry name" value="EGF_laminin"/>
    <property type="match status" value="6"/>
</dbReference>
<evidence type="ECO:0000313" key="20">
    <source>
        <dbReference type="Proteomes" id="UP000197619"/>
    </source>
</evidence>
<evidence type="ECO:0000256" key="10">
    <source>
        <dbReference type="ARBA" id="ARBA00023292"/>
    </source>
</evidence>
<dbReference type="PRINTS" id="PR00011">
    <property type="entry name" value="EGFLAMININ"/>
</dbReference>
<name>A0A218UUB7_9PASE</name>
<feature type="disulfide bond" evidence="12">
    <location>
        <begin position="649"/>
        <end position="658"/>
    </location>
</feature>
<dbReference type="PROSITE" id="PS01248">
    <property type="entry name" value="EGF_LAM_1"/>
    <property type="match status" value="3"/>
</dbReference>
<dbReference type="Pfam" id="PF00055">
    <property type="entry name" value="Laminin_N"/>
    <property type="match status" value="1"/>
</dbReference>
<dbReference type="GO" id="GO:0030334">
    <property type="term" value="P:regulation of cell migration"/>
    <property type="evidence" value="ECO:0007669"/>
    <property type="project" value="InterPro"/>
</dbReference>
<dbReference type="InterPro" id="IPR001791">
    <property type="entry name" value="Laminin_G"/>
</dbReference>
<evidence type="ECO:0000259" key="15">
    <source>
        <dbReference type="PROSITE" id="PS50025"/>
    </source>
</evidence>
<evidence type="ECO:0000259" key="16">
    <source>
        <dbReference type="PROSITE" id="PS50027"/>
    </source>
</evidence>
<feature type="compositionally biased region" description="Polar residues" evidence="14">
    <location>
        <begin position="2423"/>
        <end position="2435"/>
    </location>
</feature>
<feature type="disulfide bond" evidence="12">
    <location>
        <begin position="677"/>
        <end position="689"/>
    </location>
</feature>
<feature type="domain" description="Laminin EGF-like" evidence="16">
    <location>
        <begin position="249"/>
        <end position="305"/>
    </location>
</feature>
<comment type="subcellular location">
    <subcellularLocation>
        <location evidence="1">Secreted</location>
        <location evidence="1">Extracellular space</location>
        <location evidence="1">Extracellular matrix</location>
        <location evidence="1">Basement membrane</location>
    </subcellularLocation>
</comment>
<keyword evidence="3" id="KW-0272">Extracellular matrix</keyword>
<dbReference type="EMBL" id="MUZQ01000129">
    <property type="protein sequence ID" value="OWK57216.1"/>
    <property type="molecule type" value="Genomic_DNA"/>
</dbReference>